<dbReference type="AlphaFoldDB" id="G7LIR1"/>
<evidence type="ECO:0000313" key="6">
    <source>
        <dbReference type="EnsemblPlants" id="AET04229"/>
    </source>
</evidence>
<dbReference type="Gene3D" id="1.50.40.10">
    <property type="entry name" value="Mitochondrial carrier domain"/>
    <property type="match status" value="1"/>
</dbReference>
<reference evidence="5 7" key="2">
    <citation type="journal article" date="2014" name="BMC Genomics">
        <title>An improved genome release (version Mt4.0) for the model legume Medicago truncatula.</title>
        <authorList>
            <person name="Tang H."/>
            <person name="Krishnakumar V."/>
            <person name="Bidwell S."/>
            <person name="Rosen B."/>
            <person name="Chan A."/>
            <person name="Zhou S."/>
            <person name="Gentzbittel L."/>
            <person name="Childs K.L."/>
            <person name="Yandell M."/>
            <person name="Gundlach H."/>
            <person name="Mayer K.F."/>
            <person name="Schwartz D.C."/>
            <person name="Town C.D."/>
        </authorList>
    </citation>
    <scope>GENOME REANNOTATION</scope>
    <source>
        <strain evidence="6 7">cv. Jemalong A17</strain>
    </source>
</reference>
<reference evidence="5 7" key="1">
    <citation type="journal article" date="2011" name="Nature">
        <title>The Medicago genome provides insight into the evolution of rhizobial symbioses.</title>
        <authorList>
            <person name="Young N.D."/>
            <person name="Debelle F."/>
            <person name="Oldroyd G.E."/>
            <person name="Geurts R."/>
            <person name="Cannon S.B."/>
            <person name="Udvardi M.K."/>
            <person name="Benedito V.A."/>
            <person name="Mayer K.F."/>
            <person name="Gouzy J."/>
            <person name="Schoof H."/>
            <person name="Van de Peer Y."/>
            <person name="Proost S."/>
            <person name="Cook D.R."/>
            <person name="Meyers B.C."/>
            <person name="Spannagl M."/>
            <person name="Cheung F."/>
            <person name="De Mita S."/>
            <person name="Krishnakumar V."/>
            <person name="Gundlach H."/>
            <person name="Zhou S."/>
            <person name="Mudge J."/>
            <person name="Bharti A.K."/>
            <person name="Murray J.D."/>
            <person name="Naoumkina M.A."/>
            <person name="Rosen B."/>
            <person name="Silverstein K.A."/>
            <person name="Tang H."/>
            <person name="Rombauts S."/>
            <person name="Zhao P.X."/>
            <person name="Zhou P."/>
            <person name="Barbe V."/>
            <person name="Bardou P."/>
            <person name="Bechner M."/>
            <person name="Bellec A."/>
            <person name="Berger A."/>
            <person name="Berges H."/>
            <person name="Bidwell S."/>
            <person name="Bisseling T."/>
            <person name="Choisne N."/>
            <person name="Couloux A."/>
            <person name="Denny R."/>
            <person name="Deshpande S."/>
            <person name="Dai X."/>
            <person name="Doyle J.J."/>
            <person name="Dudez A.M."/>
            <person name="Farmer A.D."/>
            <person name="Fouteau S."/>
            <person name="Franken C."/>
            <person name="Gibelin C."/>
            <person name="Gish J."/>
            <person name="Goldstein S."/>
            <person name="Gonzalez A.J."/>
            <person name="Green P.J."/>
            <person name="Hallab A."/>
            <person name="Hartog M."/>
            <person name="Hua A."/>
            <person name="Humphray S.J."/>
            <person name="Jeong D.H."/>
            <person name="Jing Y."/>
            <person name="Jocker A."/>
            <person name="Kenton S.M."/>
            <person name="Kim D.J."/>
            <person name="Klee K."/>
            <person name="Lai H."/>
            <person name="Lang C."/>
            <person name="Lin S."/>
            <person name="Macmil S.L."/>
            <person name="Magdelenat G."/>
            <person name="Matthews L."/>
            <person name="McCorrison J."/>
            <person name="Monaghan E.L."/>
            <person name="Mun J.H."/>
            <person name="Najar F.Z."/>
            <person name="Nicholson C."/>
            <person name="Noirot C."/>
            <person name="O'Bleness M."/>
            <person name="Paule C.R."/>
            <person name="Poulain J."/>
            <person name="Prion F."/>
            <person name="Qin B."/>
            <person name="Qu C."/>
            <person name="Retzel E.F."/>
            <person name="Riddle C."/>
            <person name="Sallet E."/>
            <person name="Samain S."/>
            <person name="Samson N."/>
            <person name="Sanders I."/>
            <person name="Saurat O."/>
            <person name="Scarpelli C."/>
            <person name="Schiex T."/>
            <person name="Segurens B."/>
            <person name="Severin A.J."/>
            <person name="Sherrier D.J."/>
            <person name="Shi R."/>
            <person name="Sims S."/>
            <person name="Singer S.R."/>
            <person name="Sinharoy S."/>
            <person name="Sterck L."/>
            <person name="Viollet A."/>
            <person name="Wang B.B."/>
            <person name="Wang K."/>
            <person name="Wang M."/>
            <person name="Wang X."/>
            <person name="Warfsmann J."/>
            <person name="Weissenbach J."/>
            <person name="White D.D."/>
            <person name="White J.D."/>
            <person name="Wiley G.B."/>
            <person name="Wincker P."/>
            <person name="Xing Y."/>
            <person name="Yang L."/>
            <person name="Yao Z."/>
            <person name="Ying F."/>
            <person name="Zhai J."/>
            <person name="Zhou L."/>
            <person name="Zuber A."/>
            <person name="Denarie J."/>
            <person name="Dixon R.A."/>
            <person name="May G.D."/>
            <person name="Schwartz D.C."/>
            <person name="Rogers J."/>
            <person name="Quetier F."/>
            <person name="Town C.D."/>
            <person name="Roe B.A."/>
        </authorList>
    </citation>
    <scope>NUCLEOTIDE SEQUENCE [LARGE SCALE GENOMIC DNA]</scope>
    <source>
        <strain evidence="5">A17</strain>
        <strain evidence="6 7">cv. Jemalong A17</strain>
    </source>
</reference>
<feature type="transmembrane region" description="Helical" evidence="4">
    <location>
        <begin position="76"/>
        <end position="103"/>
    </location>
</feature>
<dbReference type="EnsemblPlants" id="AET04229">
    <property type="protein sequence ID" value="AET04229"/>
    <property type="gene ID" value="MTR_8g086160"/>
</dbReference>
<accession>G7LIR1</accession>
<gene>
    <name evidence="5" type="ordered locus">MTR_8g086160</name>
</gene>
<dbReference type="GO" id="GO:0016020">
    <property type="term" value="C:membrane"/>
    <property type="evidence" value="ECO:0007669"/>
    <property type="project" value="UniProtKB-SubCell"/>
</dbReference>
<evidence type="ECO:0000256" key="2">
    <source>
        <dbReference type="ARBA" id="ARBA00022692"/>
    </source>
</evidence>
<keyword evidence="7" id="KW-1185">Reference proteome</keyword>
<dbReference type="EMBL" id="CM001224">
    <property type="protein sequence ID" value="AET04229.1"/>
    <property type="molecule type" value="Genomic_DNA"/>
</dbReference>
<keyword evidence="2 4" id="KW-0812">Transmembrane</keyword>
<dbReference type="InterPro" id="IPR023395">
    <property type="entry name" value="MCP_dom_sf"/>
</dbReference>
<evidence type="ECO:0000256" key="1">
    <source>
        <dbReference type="ARBA" id="ARBA00004370"/>
    </source>
</evidence>
<feature type="transmembrane region" description="Helical" evidence="4">
    <location>
        <begin position="29"/>
        <end position="48"/>
    </location>
</feature>
<reference evidence="6" key="3">
    <citation type="submission" date="2015-04" db="UniProtKB">
        <authorList>
            <consortium name="EnsemblPlants"/>
        </authorList>
    </citation>
    <scope>IDENTIFICATION</scope>
    <source>
        <strain evidence="6">cv. Jemalong A17</strain>
    </source>
</reference>
<sequence>MKTLYKAAIVKPSFLSMINECENGREKRAFIIAVFFAAACSFPVEYVMTDAEGKYPYTGYLDCAVKTFQAGGPFNFFTGFSLICAKIFRFHLSFFRVFIFVILSSNGGGKSRV</sequence>
<evidence type="ECO:0000313" key="5">
    <source>
        <dbReference type="EMBL" id="AET04229.1"/>
    </source>
</evidence>
<proteinExistence type="predicted"/>
<name>G7LIR1_MEDTR</name>
<dbReference type="HOGENOM" id="CLU_2137245_0_0_1"/>
<keyword evidence="4" id="KW-1133">Transmembrane helix</keyword>
<keyword evidence="3 4" id="KW-0472">Membrane</keyword>
<dbReference type="Proteomes" id="UP000002051">
    <property type="component" value="Chromosome 8"/>
</dbReference>
<evidence type="ECO:0000256" key="3">
    <source>
        <dbReference type="ARBA" id="ARBA00023136"/>
    </source>
</evidence>
<evidence type="ECO:0000256" key="4">
    <source>
        <dbReference type="SAM" id="Phobius"/>
    </source>
</evidence>
<protein>
    <submittedName>
        <fullName evidence="5">Carrier protein</fullName>
    </submittedName>
</protein>
<organism evidence="5 7">
    <name type="scientific">Medicago truncatula</name>
    <name type="common">Barrel medic</name>
    <name type="synonym">Medicago tribuloides</name>
    <dbReference type="NCBI Taxonomy" id="3880"/>
    <lineage>
        <taxon>Eukaryota</taxon>
        <taxon>Viridiplantae</taxon>
        <taxon>Streptophyta</taxon>
        <taxon>Embryophyta</taxon>
        <taxon>Tracheophyta</taxon>
        <taxon>Spermatophyta</taxon>
        <taxon>Magnoliopsida</taxon>
        <taxon>eudicotyledons</taxon>
        <taxon>Gunneridae</taxon>
        <taxon>Pentapetalae</taxon>
        <taxon>rosids</taxon>
        <taxon>fabids</taxon>
        <taxon>Fabales</taxon>
        <taxon>Fabaceae</taxon>
        <taxon>Papilionoideae</taxon>
        <taxon>50 kb inversion clade</taxon>
        <taxon>NPAAA clade</taxon>
        <taxon>Hologalegina</taxon>
        <taxon>IRL clade</taxon>
        <taxon>Trifolieae</taxon>
        <taxon>Medicago</taxon>
    </lineage>
</organism>
<dbReference type="eggNOG" id="KOG0759">
    <property type="taxonomic scope" value="Eukaryota"/>
</dbReference>
<comment type="subcellular location">
    <subcellularLocation>
        <location evidence="1">Membrane</location>
    </subcellularLocation>
</comment>
<evidence type="ECO:0000313" key="7">
    <source>
        <dbReference type="Proteomes" id="UP000002051"/>
    </source>
</evidence>
<dbReference type="PaxDb" id="3880-AET04229"/>
<dbReference type="SUPFAM" id="SSF103506">
    <property type="entry name" value="Mitochondrial carrier"/>
    <property type="match status" value="1"/>
</dbReference>